<evidence type="ECO:0000313" key="7">
    <source>
        <dbReference type="Proteomes" id="UP000051162"/>
    </source>
</evidence>
<dbReference type="InterPro" id="IPR002698">
    <property type="entry name" value="FTHF_cligase"/>
</dbReference>
<proteinExistence type="inferred from homology"/>
<keyword evidence="6" id="KW-0436">Ligase</keyword>
<reference evidence="6 7" key="1">
    <citation type="journal article" date="2015" name="Genome Announc.">
        <title>Expanding the biotechnology potential of lactobacilli through comparative genomics of 213 strains and associated genera.</title>
        <authorList>
            <person name="Sun Z."/>
            <person name="Harris H.M."/>
            <person name="McCann A."/>
            <person name="Guo C."/>
            <person name="Argimon S."/>
            <person name="Zhang W."/>
            <person name="Yang X."/>
            <person name="Jeffery I.B."/>
            <person name="Cooney J.C."/>
            <person name="Kagawa T.F."/>
            <person name="Liu W."/>
            <person name="Song Y."/>
            <person name="Salvetti E."/>
            <person name="Wrobel A."/>
            <person name="Rasinkangas P."/>
            <person name="Parkhill J."/>
            <person name="Rea M.C."/>
            <person name="O'Sullivan O."/>
            <person name="Ritari J."/>
            <person name="Douillard F.P."/>
            <person name="Paul Ross R."/>
            <person name="Yang R."/>
            <person name="Briner A.E."/>
            <person name="Felis G.E."/>
            <person name="de Vos W.M."/>
            <person name="Barrangou R."/>
            <person name="Klaenhammer T.R."/>
            <person name="Caufield P.W."/>
            <person name="Cui Y."/>
            <person name="Zhang H."/>
            <person name="O'Toole P.W."/>
        </authorList>
    </citation>
    <scope>NUCLEOTIDE SEQUENCE [LARGE SCALE GENOMIC DNA]</scope>
    <source>
        <strain evidence="6 7">DSM 19117</strain>
    </source>
</reference>
<dbReference type="NCBIfam" id="TIGR02727">
    <property type="entry name" value="MTHFS_bact"/>
    <property type="match status" value="1"/>
</dbReference>
<keyword evidence="7" id="KW-1185">Reference proteome</keyword>
<dbReference type="Gene3D" id="3.40.50.10420">
    <property type="entry name" value="NagB/RpiA/CoA transferase-like"/>
    <property type="match status" value="1"/>
</dbReference>
<evidence type="ECO:0000256" key="4">
    <source>
        <dbReference type="PIRSR" id="PIRSR006806-1"/>
    </source>
</evidence>
<feature type="binding site" evidence="4">
    <location>
        <position position="49"/>
    </location>
    <ligand>
        <name>substrate</name>
    </ligand>
</feature>
<dbReference type="RefSeq" id="WP_056943738.1">
    <property type="nucleotide sequence ID" value="NZ_AZDT01000010.1"/>
</dbReference>
<dbReference type="AlphaFoldDB" id="A0A0R1K7L3"/>
<gene>
    <name evidence="6" type="ORF">FD30_GL000564</name>
</gene>
<dbReference type="SUPFAM" id="SSF100950">
    <property type="entry name" value="NagB/RpiA/CoA transferase-like"/>
    <property type="match status" value="1"/>
</dbReference>
<keyword evidence="3 4" id="KW-0067">ATP-binding</keyword>
<dbReference type="Pfam" id="PF01812">
    <property type="entry name" value="5-FTHF_cyc-lig"/>
    <property type="match status" value="1"/>
</dbReference>
<dbReference type="GO" id="GO:0030272">
    <property type="term" value="F:5-formyltetrahydrofolate cyclo-ligase activity"/>
    <property type="evidence" value="ECO:0007669"/>
    <property type="project" value="UniProtKB-EC"/>
</dbReference>
<dbReference type="OrthoDB" id="9801938at2"/>
<accession>A0A0R1K7L3</accession>
<comment type="caution">
    <text evidence="6">The sequence shown here is derived from an EMBL/GenBank/DDBJ whole genome shotgun (WGS) entry which is preliminary data.</text>
</comment>
<dbReference type="PIRSF" id="PIRSF006806">
    <property type="entry name" value="FTHF_cligase"/>
    <property type="match status" value="1"/>
</dbReference>
<name>A0A0R1K7L3_9LACO</name>
<organism evidence="6 7">
    <name type="scientific">Levilactobacillus namurensis DSM 19117</name>
    <dbReference type="NCBI Taxonomy" id="1423773"/>
    <lineage>
        <taxon>Bacteria</taxon>
        <taxon>Bacillati</taxon>
        <taxon>Bacillota</taxon>
        <taxon>Bacilli</taxon>
        <taxon>Lactobacillales</taxon>
        <taxon>Lactobacillaceae</taxon>
        <taxon>Levilactobacillus</taxon>
    </lineage>
</organism>
<evidence type="ECO:0000256" key="2">
    <source>
        <dbReference type="ARBA" id="ARBA00022741"/>
    </source>
</evidence>
<feature type="binding site" evidence="4">
    <location>
        <position position="54"/>
    </location>
    <ligand>
        <name>substrate</name>
    </ligand>
</feature>
<dbReference type="GeneID" id="84781689"/>
<comment type="cofactor">
    <cofactor evidence="5">
        <name>Mg(2+)</name>
        <dbReference type="ChEBI" id="CHEBI:18420"/>
    </cofactor>
</comment>
<dbReference type="STRING" id="1423773.FD30_GL000564"/>
<keyword evidence="5" id="KW-0460">Magnesium</keyword>
<evidence type="ECO:0000256" key="5">
    <source>
        <dbReference type="RuleBase" id="RU361279"/>
    </source>
</evidence>
<dbReference type="InterPro" id="IPR037171">
    <property type="entry name" value="NagB/RpiA_transferase-like"/>
</dbReference>
<dbReference type="PANTHER" id="PTHR23407">
    <property type="entry name" value="ATPASE INHIBITOR/5-FORMYLTETRAHYDROFOLATE CYCLO-LIGASE"/>
    <property type="match status" value="1"/>
</dbReference>
<dbReference type="Proteomes" id="UP000051162">
    <property type="component" value="Unassembled WGS sequence"/>
</dbReference>
<evidence type="ECO:0000256" key="1">
    <source>
        <dbReference type="ARBA" id="ARBA00010638"/>
    </source>
</evidence>
<comment type="similarity">
    <text evidence="1 5">Belongs to the 5-formyltetrahydrofolate cyclo-ligase family.</text>
</comment>
<dbReference type="PANTHER" id="PTHR23407:SF1">
    <property type="entry name" value="5-FORMYLTETRAHYDROFOLATE CYCLO-LIGASE"/>
    <property type="match status" value="1"/>
</dbReference>
<comment type="catalytic activity">
    <reaction evidence="5">
        <text>(6S)-5-formyl-5,6,7,8-tetrahydrofolate + ATP = (6R)-5,10-methenyltetrahydrofolate + ADP + phosphate</text>
        <dbReference type="Rhea" id="RHEA:10488"/>
        <dbReference type="ChEBI" id="CHEBI:30616"/>
        <dbReference type="ChEBI" id="CHEBI:43474"/>
        <dbReference type="ChEBI" id="CHEBI:57455"/>
        <dbReference type="ChEBI" id="CHEBI:57457"/>
        <dbReference type="ChEBI" id="CHEBI:456216"/>
        <dbReference type="EC" id="6.3.3.2"/>
    </reaction>
</comment>
<dbReference type="EC" id="6.3.3.2" evidence="5"/>
<dbReference type="EMBL" id="AZDT01000010">
    <property type="protein sequence ID" value="KRK77203.1"/>
    <property type="molecule type" value="Genomic_DNA"/>
</dbReference>
<dbReference type="InterPro" id="IPR024185">
    <property type="entry name" value="FTHF_cligase-like_sf"/>
</dbReference>
<dbReference type="GO" id="GO:0046872">
    <property type="term" value="F:metal ion binding"/>
    <property type="evidence" value="ECO:0007669"/>
    <property type="project" value="UniProtKB-KW"/>
</dbReference>
<sequence length="183" mass="19789">MDKATLRQQTIQALASMPADQKQAASQQLYHALQALPQWQAAQTIATTLSSSLELATHPIIAAARAAGKTVAVPQTLPKRQMAFRELTDQTTLKTTKFGLTEPQDGRIIEPAAFDLIVVPGLKFAAGGERLGFGGGYYDRYLPRTQGFKVALALPAQQAEQPSWPVEDFDVLLDAVLTAQGEK</sequence>
<evidence type="ECO:0000313" key="6">
    <source>
        <dbReference type="EMBL" id="KRK77203.1"/>
    </source>
</evidence>
<protein>
    <recommendedName>
        <fullName evidence="5">5-formyltetrahydrofolate cyclo-ligase</fullName>
        <ecNumber evidence="5">6.3.3.2</ecNumber>
    </recommendedName>
</protein>
<keyword evidence="2 4" id="KW-0547">Nucleotide-binding</keyword>
<dbReference type="GO" id="GO:0035999">
    <property type="term" value="P:tetrahydrofolate interconversion"/>
    <property type="evidence" value="ECO:0007669"/>
    <property type="project" value="TreeGrafter"/>
</dbReference>
<dbReference type="GO" id="GO:0009396">
    <property type="term" value="P:folic acid-containing compound biosynthetic process"/>
    <property type="evidence" value="ECO:0007669"/>
    <property type="project" value="TreeGrafter"/>
</dbReference>
<dbReference type="GO" id="GO:0005524">
    <property type="term" value="F:ATP binding"/>
    <property type="evidence" value="ECO:0007669"/>
    <property type="project" value="UniProtKB-KW"/>
</dbReference>
<feature type="binding site" evidence="4">
    <location>
        <begin position="130"/>
        <end position="138"/>
    </location>
    <ligand>
        <name>ATP</name>
        <dbReference type="ChEBI" id="CHEBI:30616"/>
    </ligand>
</feature>
<evidence type="ECO:0000256" key="3">
    <source>
        <dbReference type="ARBA" id="ARBA00022840"/>
    </source>
</evidence>
<feature type="binding site" evidence="4">
    <location>
        <begin position="3"/>
        <end position="7"/>
    </location>
    <ligand>
        <name>ATP</name>
        <dbReference type="ChEBI" id="CHEBI:30616"/>
    </ligand>
</feature>
<dbReference type="PATRIC" id="fig|1423773.3.peg.578"/>
<keyword evidence="5" id="KW-0479">Metal-binding</keyword>